<dbReference type="Pfam" id="PF00644">
    <property type="entry name" value="PARP"/>
    <property type="match status" value="1"/>
</dbReference>
<evidence type="ECO:0000256" key="3">
    <source>
        <dbReference type="ARBA" id="ARBA00022679"/>
    </source>
</evidence>
<sequence>MSFVDSKFVEQEIEDFDQISSDMIERIQNGDLYRQYVAKKAQIDRQNNGMSSEKTLWHGTSLQAIDNINLYGFNRSFCGRNATYYGQGVYFAVNSSYSMSNVYSAKDQLGNKHMYQCKVLVGCPTVGNSDMKFLPTRRGNIIYDSATDSTSQPSQYVIFNDTQAYPEYLITFRYIWGEGLYALTSQQCIVYGL</sequence>
<keyword evidence="9" id="KW-1185">Reference proteome</keyword>
<name>A0A2T7P808_POMCA</name>
<proteinExistence type="predicted"/>
<feature type="domain" description="PARP catalytic" evidence="7">
    <location>
        <begin position="1"/>
        <end position="193"/>
    </location>
</feature>
<dbReference type="Proteomes" id="UP000245119">
    <property type="component" value="Linkage Group LG5"/>
</dbReference>
<dbReference type="CDD" id="cd01439">
    <property type="entry name" value="TCCD_inducible_PARP_like"/>
    <property type="match status" value="1"/>
</dbReference>
<keyword evidence="4 6" id="KW-0520">NAD</keyword>
<dbReference type="AlphaFoldDB" id="A0A2T7P808"/>
<evidence type="ECO:0000256" key="4">
    <source>
        <dbReference type="ARBA" id="ARBA00023027"/>
    </source>
</evidence>
<reference evidence="8 9" key="1">
    <citation type="submission" date="2018-04" db="EMBL/GenBank/DDBJ databases">
        <title>The genome of golden apple snail Pomacea canaliculata provides insight into stress tolerance and invasive adaptation.</title>
        <authorList>
            <person name="Liu C."/>
            <person name="Liu B."/>
            <person name="Ren Y."/>
            <person name="Zhang Y."/>
            <person name="Wang H."/>
            <person name="Li S."/>
            <person name="Jiang F."/>
            <person name="Yin L."/>
            <person name="Zhang G."/>
            <person name="Qian W."/>
            <person name="Fan W."/>
        </authorList>
    </citation>
    <scope>NUCLEOTIDE SEQUENCE [LARGE SCALE GENOMIC DNA]</scope>
    <source>
        <strain evidence="8">SZHN2017</strain>
        <tissue evidence="8">Muscle</tissue>
    </source>
</reference>
<protein>
    <recommendedName>
        <fullName evidence="6">Poly [ADP-ribose] polymerase</fullName>
        <shortName evidence="6">PARP</shortName>
        <ecNumber evidence="6">2.4.2.-</ecNumber>
    </recommendedName>
</protein>
<comment type="caution">
    <text evidence="8">The sequence shown here is derived from an EMBL/GenBank/DDBJ whole genome shotgun (WGS) entry which is preliminary data.</text>
</comment>
<keyword evidence="2 6" id="KW-0328">Glycosyltransferase</keyword>
<organism evidence="8 9">
    <name type="scientific">Pomacea canaliculata</name>
    <name type="common">Golden apple snail</name>
    <dbReference type="NCBI Taxonomy" id="400727"/>
    <lineage>
        <taxon>Eukaryota</taxon>
        <taxon>Metazoa</taxon>
        <taxon>Spiralia</taxon>
        <taxon>Lophotrochozoa</taxon>
        <taxon>Mollusca</taxon>
        <taxon>Gastropoda</taxon>
        <taxon>Caenogastropoda</taxon>
        <taxon>Architaenioglossa</taxon>
        <taxon>Ampullarioidea</taxon>
        <taxon>Ampullariidae</taxon>
        <taxon>Pomacea</taxon>
    </lineage>
</organism>
<dbReference type="GO" id="GO:0010629">
    <property type="term" value="P:negative regulation of gene expression"/>
    <property type="evidence" value="ECO:0007669"/>
    <property type="project" value="TreeGrafter"/>
</dbReference>
<gene>
    <name evidence="8" type="ORF">C0Q70_08790</name>
</gene>
<evidence type="ECO:0000259" key="7">
    <source>
        <dbReference type="PROSITE" id="PS51059"/>
    </source>
</evidence>
<dbReference type="PROSITE" id="PS51059">
    <property type="entry name" value="PARP_CATALYTIC"/>
    <property type="match status" value="1"/>
</dbReference>
<dbReference type="GO" id="GO:0005634">
    <property type="term" value="C:nucleus"/>
    <property type="evidence" value="ECO:0007669"/>
    <property type="project" value="UniProtKB-SubCell"/>
</dbReference>
<dbReference type="PANTHER" id="PTHR14453">
    <property type="entry name" value="PARP/ZINC FINGER CCCH TYPE DOMAIN CONTAINING PROTEIN"/>
    <property type="match status" value="1"/>
</dbReference>
<keyword evidence="5" id="KW-0539">Nucleus</keyword>
<evidence type="ECO:0000313" key="8">
    <source>
        <dbReference type="EMBL" id="PVD29539.1"/>
    </source>
</evidence>
<dbReference type="Gene3D" id="3.90.228.10">
    <property type="match status" value="1"/>
</dbReference>
<dbReference type="OrthoDB" id="406099at2759"/>
<dbReference type="EMBL" id="PZQS01000005">
    <property type="protein sequence ID" value="PVD29539.1"/>
    <property type="molecule type" value="Genomic_DNA"/>
</dbReference>
<keyword evidence="3 6" id="KW-0808">Transferase</keyword>
<dbReference type="SUPFAM" id="SSF56399">
    <property type="entry name" value="ADP-ribosylation"/>
    <property type="match status" value="1"/>
</dbReference>
<dbReference type="PANTHER" id="PTHR14453:SF67">
    <property type="entry name" value="POLY [ADP-RIBOSE] POLYMERASE"/>
    <property type="match status" value="1"/>
</dbReference>
<dbReference type="InterPro" id="IPR052056">
    <property type="entry name" value="Mono-ARTD/PARP"/>
</dbReference>
<comment type="subcellular location">
    <subcellularLocation>
        <location evidence="1">Nucleus</location>
    </subcellularLocation>
</comment>
<dbReference type="GO" id="GO:0003950">
    <property type="term" value="F:NAD+ poly-ADP-ribosyltransferase activity"/>
    <property type="evidence" value="ECO:0007669"/>
    <property type="project" value="UniProtKB-UniRule"/>
</dbReference>
<dbReference type="GO" id="GO:0003714">
    <property type="term" value="F:transcription corepressor activity"/>
    <property type="evidence" value="ECO:0007669"/>
    <property type="project" value="TreeGrafter"/>
</dbReference>
<accession>A0A2T7P808</accession>
<dbReference type="GO" id="GO:0005737">
    <property type="term" value="C:cytoplasm"/>
    <property type="evidence" value="ECO:0007669"/>
    <property type="project" value="TreeGrafter"/>
</dbReference>
<evidence type="ECO:0000313" key="9">
    <source>
        <dbReference type="Proteomes" id="UP000245119"/>
    </source>
</evidence>
<evidence type="ECO:0000256" key="1">
    <source>
        <dbReference type="ARBA" id="ARBA00004123"/>
    </source>
</evidence>
<dbReference type="InterPro" id="IPR012317">
    <property type="entry name" value="Poly(ADP-ribose)pol_cat_dom"/>
</dbReference>
<dbReference type="EC" id="2.4.2.-" evidence="6"/>
<evidence type="ECO:0000256" key="6">
    <source>
        <dbReference type="RuleBase" id="RU362114"/>
    </source>
</evidence>
<evidence type="ECO:0000256" key="2">
    <source>
        <dbReference type="ARBA" id="ARBA00022676"/>
    </source>
</evidence>
<evidence type="ECO:0000256" key="5">
    <source>
        <dbReference type="ARBA" id="ARBA00023242"/>
    </source>
</evidence>